<evidence type="ECO:0000256" key="4">
    <source>
        <dbReference type="ARBA" id="ARBA00022737"/>
    </source>
</evidence>
<dbReference type="SUPFAM" id="SSF48452">
    <property type="entry name" value="TPR-like"/>
    <property type="match status" value="1"/>
</dbReference>
<evidence type="ECO:0000256" key="8">
    <source>
        <dbReference type="ARBA" id="ARBA00041958"/>
    </source>
</evidence>
<organism evidence="9 10">
    <name type="scientific">Flavihumibacter stibioxidans</name>
    <dbReference type="NCBI Taxonomy" id="1834163"/>
    <lineage>
        <taxon>Bacteria</taxon>
        <taxon>Pseudomonadati</taxon>
        <taxon>Bacteroidota</taxon>
        <taxon>Chitinophagia</taxon>
        <taxon>Chitinophagales</taxon>
        <taxon>Chitinophagaceae</taxon>
        <taxon>Flavihumibacter</taxon>
    </lineage>
</organism>
<keyword evidence="4" id="KW-0677">Repeat</keyword>
<keyword evidence="6" id="KW-0206">Cytoskeleton</keyword>
<dbReference type="InterPro" id="IPR049039">
    <property type="entry name" value="RMD1-3_a_helical_rpt"/>
</dbReference>
<evidence type="ECO:0000256" key="6">
    <source>
        <dbReference type="ARBA" id="ARBA00023212"/>
    </source>
</evidence>
<proteinExistence type="predicted"/>
<evidence type="ECO:0000256" key="7">
    <source>
        <dbReference type="ARBA" id="ARBA00039966"/>
    </source>
</evidence>
<dbReference type="Proteomes" id="UP000765802">
    <property type="component" value="Unassembled WGS sequence"/>
</dbReference>
<keyword evidence="10" id="KW-1185">Reference proteome</keyword>
<evidence type="ECO:0000256" key="2">
    <source>
        <dbReference type="ARBA" id="ARBA00011375"/>
    </source>
</evidence>
<comment type="caution">
    <text evidence="9">The sequence shown here is derived from an EMBL/GenBank/DDBJ whole genome shotgun (WGS) entry which is preliminary data.</text>
</comment>
<evidence type="ECO:0000313" key="10">
    <source>
        <dbReference type="Proteomes" id="UP000765802"/>
    </source>
</evidence>
<evidence type="ECO:0000313" key="9">
    <source>
        <dbReference type="EMBL" id="MBC6489729.1"/>
    </source>
</evidence>
<evidence type="ECO:0000256" key="1">
    <source>
        <dbReference type="ARBA" id="ARBA00004245"/>
    </source>
</evidence>
<reference evidence="9 10" key="1">
    <citation type="submission" date="2016-07" db="EMBL/GenBank/DDBJ databases">
        <title>Genome analysis of Flavihumibacter stibioxidans YS-17.</title>
        <authorList>
            <person name="Shi K."/>
            <person name="Han Y."/>
            <person name="Wang G."/>
        </authorList>
    </citation>
    <scope>NUCLEOTIDE SEQUENCE [LARGE SCALE GENOMIC DNA]</scope>
    <source>
        <strain evidence="9 10">YS-17</strain>
    </source>
</reference>
<keyword evidence="3" id="KW-0963">Cytoplasm</keyword>
<evidence type="ECO:0000256" key="3">
    <source>
        <dbReference type="ARBA" id="ARBA00022490"/>
    </source>
</evidence>
<dbReference type="Pfam" id="PF21033">
    <property type="entry name" value="RMD1-3"/>
    <property type="match status" value="1"/>
</dbReference>
<protein>
    <recommendedName>
        <fullName evidence="7">Regulator of microtubule dynamics protein 1</fullName>
    </recommendedName>
    <alternativeName>
        <fullName evidence="8">Protein FAM82B</fullName>
    </alternativeName>
</protein>
<comment type="subunit">
    <text evidence="2">Interacts with microtubules.</text>
</comment>
<evidence type="ECO:0000256" key="5">
    <source>
        <dbReference type="ARBA" id="ARBA00022803"/>
    </source>
</evidence>
<dbReference type="PANTHER" id="PTHR16056">
    <property type="entry name" value="REGULATOR OF MICROTUBULE DYNAMICS PROTEIN"/>
    <property type="match status" value="1"/>
</dbReference>
<dbReference type="InterPro" id="IPR011990">
    <property type="entry name" value="TPR-like_helical_dom_sf"/>
</dbReference>
<dbReference type="PANTHER" id="PTHR16056:SF16">
    <property type="entry name" value="REGULATOR OF MICROTUBULE DYNAMICS PROTEIN 1"/>
    <property type="match status" value="1"/>
</dbReference>
<dbReference type="EMBL" id="MBUA01000001">
    <property type="protein sequence ID" value="MBC6489729.1"/>
    <property type="molecule type" value="Genomic_DNA"/>
</dbReference>
<sequence length="251" mass="28371">MVRIFFLFSILLFHSLPVWSQDARVLLQEAIQAESAMQEEQAFLKYKGLLQLQPGNLQALCKSSELASKLGHRLKSKAEQLKLYEEAVQYAKRALKVNPASADANFVMAVALGRMALVSSGEEMITAVKDIKKFADKVVMLDPADFRGYHVLGKWYYEISSLGSFKRLAVKVFYGAFPEASFQLAARNYETSLRLNPAFNLNYLELAKVCLKTGQQQRAVELLEMLGRLPFKLADDARVRTEGQQLLRTLR</sequence>
<name>A0ABR7M5C8_9BACT</name>
<keyword evidence="5" id="KW-0802">TPR repeat</keyword>
<dbReference type="RefSeq" id="WP_187255081.1">
    <property type="nucleotide sequence ID" value="NZ_JBHULF010000006.1"/>
</dbReference>
<gene>
    <name evidence="9" type="ORF">BC349_02020</name>
</gene>
<accession>A0ABR7M5C8</accession>
<dbReference type="Gene3D" id="1.25.40.10">
    <property type="entry name" value="Tetratricopeptide repeat domain"/>
    <property type="match status" value="1"/>
</dbReference>
<comment type="subcellular location">
    <subcellularLocation>
        <location evidence="1">Cytoplasm</location>
        <location evidence="1">Cytoskeleton</location>
    </subcellularLocation>
</comment>